<reference evidence="2" key="1">
    <citation type="submission" date="2022-11" db="UniProtKB">
        <authorList>
            <consortium name="WormBaseParasite"/>
        </authorList>
    </citation>
    <scope>IDENTIFICATION</scope>
</reference>
<dbReference type="WBParaSite" id="ES5_v2.g21814.t1">
    <property type="protein sequence ID" value="ES5_v2.g21814.t1"/>
    <property type="gene ID" value="ES5_v2.g21814"/>
</dbReference>
<accession>A0AC34FY93</accession>
<evidence type="ECO:0000313" key="2">
    <source>
        <dbReference type="WBParaSite" id="ES5_v2.g21814.t1"/>
    </source>
</evidence>
<dbReference type="Proteomes" id="UP000887579">
    <property type="component" value="Unplaced"/>
</dbReference>
<proteinExistence type="predicted"/>
<evidence type="ECO:0000313" key="1">
    <source>
        <dbReference type="Proteomes" id="UP000887579"/>
    </source>
</evidence>
<organism evidence="1 2">
    <name type="scientific">Panagrolaimus sp. ES5</name>
    <dbReference type="NCBI Taxonomy" id="591445"/>
    <lineage>
        <taxon>Eukaryota</taxon>
        <taxon>Metazoa</taxon>
        <taxon>Ecdysozoa</taxon>
        <taxon>Nematoda</taxon>
        <taxon>Chromadorea</taxon>
        <taxon>Rhabditida</taxon>
        <taxon>Tylenchina</taxon>
        <taxon>Panagrolaimomorpha</taxon>
        <taxon>Panagrolaimoidea</taxon>
        <taxon>Panagrolaimidae</taxon>
        <taxon>Panagrolaimus</taxon>
    </lineage>
</organism>
<sequence length="521" mass="60672">MSFRSVSLFRRTSIKSINSSRCFAAVAPEVKDEGNDTEEERKPPPPAEPLKRPEGMVSKTYNRSTYPYTPIKNMVHQEFLNEGDVDGMGARLNDYYKMSDMVRQLKTPAERIEFVNPYERPWKRFERKWHRAFHPALGSPRRAWNINTVPKYFDSLDFYKYITKTRLITNSKPFDNYYSGLVPPTQNFEKRVNESLLSFFNGSEPKDEKVVTEFLRTTLNDAELSIAHNNDSLRKYRSSFNERCESFWIRGGFRHMYDQKKIWDDVGEVNKGRRLGPRFIGDDRRRLGEVAFVMRDKIAAQVRSKTKLPSIASFNQTEFIEAPVFEETNLEENVIFSPLIYNMSPDIEPLWQCPGYEPDSKEPFKFGRLGIKNVFELKNNFKLWKIPVDSEEYIQTLKDSYASTAISSLFNWLNGQAHCLGHTQYNDIEEPLVSQIILSDGKTFCFALGQLNTIAINIEMDGFLNRRSNFCLVDGPYNLYDEYDVETQQYKHVNESGQLVDGLNPHVLSRYLQMIMIGRET</sequence>
<name>A0AC34FY93_9BILA</name>
<protein>
    <submittedName>
        <fullName evidence="2">Uncharacterized protein</fullName>
    </submittedName>
</protein>